<gene>
    <name evidence="2" type="ORF">MGLY_17600</name>
</gene>
<dbReference type="AlphaFoldDB" id="A0A6I5ZS02"/>
<reference evidence="2 3" key="1">
    <citation type="submission" date="2019-11" db="EMBL/GenBank/DDBJ databases">
        <title>Genome sequence of Moorella glycerini DSM11254.</title>
        <authorList>
            <person name="Poehlein A."/>
            <person name="Boeer T."/>
            <person name="Daniel R."/>
        </authorList>
    </citation>
    <scope>NUCLEOTIDE SEQUENCE [LARGE SCALE GENOMIC DNA]</scope>
    <source>
        <strain evidence="2 3">DSM 11254</strain>
    </source>
</reference>
<accession>A0A6I5ZS02</accession>
<dbReference type="Proteomes" id="UP000425916">
    <property type="component" value="Chromosome"/>
</dbReference>
<evidence type="ECO:0000259" key="1">
    <source>
        <dbReference type="Pfam" id="PF25583"/>
    </source>
</evidence>
<dbReference type="PANTHER" id="PTHR34580:SF9">
    <property type="entry name" value="SLL5097 PROTEIN"/>
    <property type="match status" value="1"/>
</dbReference>
<dbReference type="InterPro" id="IPR051534">
    <property type="entry name" value="CBASS_pafABC_assoc_protein"/>
</dbReference>
<protein>
    <submittedName>
        <fullName evidence="2">WYL domain protein</fullName>
    </submittedName>
</protein>
<evidence type="ECO:0000313" key="3">
    <source>
        <dbReference type="Proteomes" id="UP000425916"/>
    </source>
</evidence>
<proteinExistence type="predicted"/>
<keyword evidence="3" id="KW-1185">Reference proteome</keyword>
<feature type="domain" description="WCX" evidence="1">
    <location>
        <begin position="30"/>
        <end position="106"/>
    </location>
</feature>
<dbReference type="PANTHER" id="PTHR34580">
    <property type="match status" value="1"/>
</dbReference>
<name>A0A6I5ZS02_9FIRM</name>
<sequence>MTEKRFNVQPDFSLENYLQDSLGIERGPRVYEVAIRFTAQQARWIRERQWHSSQEMENLSDGGLVLKMRLSGLQEVKRWVLGFGSQAEVLAPPELRREVAREAAALGELYQSKS</sequence>
<dbReference type="InterPro" id="IPR057727">
    <property type="entry name" value="WCX_dom"/>
</dbReference>
<dbReference type="Pfam" id="PF25583">
    <property type="entry name" value="WCX"/>
    <property type="match status" value="1"/>
</dbReference>
<dbReference type="EMBL" id="CP046244">
    <property type="protein sequence ID" value="QGP92385.1"/>
    <property type="molecule type" value="Genomic_DNA"/>
</dbReference>
<organism evidence="2 3">
    <name type="scientific">Neomoorella glycerini</name>
    <dbReference type="NCBI Taxonomy" id="55779"/>
    <lineage>
        <taxon>Bacteria</taxon>
        <taxon>Bacillati</taxon>
        <taxon>Bacillota</taxon>
        <taxon>Clostridia</taxon>
        <taxon>Neomoorellales</taxon>
        <taxon>Neomoorellaceae</taxon>
        <taxon>Neomoorella</taxon>
    </lineage>
</organism>
<evidence type="ECO:0000313" key="2">
    <source>
        <dbReference type="EMBL" id="QGP92385.1"/>
    </source>
</evidence>